<feature type="chain" id="PRO_5039261696" evidence="1">
    <location>
        <begin position="31"/>
        <end position="543"/>
    </location>
</feature>
<dbReference type="PIRSF" id="PIRSF002741">
    <property type="entry name" value="MppA"/>
    <property type="match status" value="1"/>
</dbReference>
<dbReference type="PANTHER" id="PTHR30290">
    <property type="entry name" value="PERIPLASMIC BINDING COMPONENT OF ABC TRANSPORTER"/>
    <property type="match status" value="1"/>
</dbReference>
<dbReference type="SUPFAM" id="SSF53850">
    <property type="entry name" value="Periplasmic binding protein-like II"/>
    <property type="match status" value="1"/>
</dbReference>
<dbReference type="Proteomes" id="UP000824037">
    <property type="component" value="Unassembled WGS sequence"/>
</dbReference>
<dbReference type="GO" id="GO:0015833">
    <property type="term" value="P:peptide transport"/>
    <property type="evidence" value="ECO:0007669"/>
    <property type="project" value="TreeGrafter"/>
</dbReference>
<evidence type="ECO:0000313" key="4">
    <source>
        <dbReference type="Proteomes" id="UP000824037"/>
    </source>
</evidence>
<dbReference type="InterPro" id="IPR006311">
    <property type="entry name" value="TAT_signal"/>
</dbReference>
<gene>
    <name evidence="3" type="ORF">H9815_14930</name>
</gene>
<comment type="caution">
    <text evidence="3">The sequence shown here is derived from an EMBL/GenBank/DDBJ whole genome shotgun (WGS) entry which is preliminary data.</text>
</comment>
<dbReference type="CDD" id="cd08492">
    <property type="entry name" value="PBP2_NikA_DppA_OppA_like_15"/>
    <property type="match status" value="1"/>
</dbReference>
<dbReference type="GO" id="GO:1904680">
    <property type="term" value="F:peptide transmembrane transporter activity"/>
    <property type="evidence" value="ECO:0007669"/>
    <property type="project" value="TreeGrafter"/>
</dbReference>
<feature type="signal peptide" evidence="1">
    <location>
        <begin position="1"/>
        <end position="30"/>
    </location>
</feature>
<evidence type="ECO:0000259" key="2">
    <source>
        <dbReference type="Pfam" id="PF00496"/>
    </source>
</evidence>
<dbReference type="Pfam" id="PF00496">
    <property type="entry name" value="SBP_bac_5"/>
    <property type="match status" value="1"/>
</dbReference>
<organism evidence="3 4">
    <name type="scientific">Candidatus Ruania gallistercoris</name>
    <dbReference type="NCBI Taxonomy" id="2838746"/>
    <lineage>
        <taxon>Bacteria</taxon>
        <taxon>Bacillati</taxon>
        <taxon>Actinomycetota</taxon>
        <taxon>Actinomycetes</taxon>
        <taxon>Micrococcales</taxon>
        <taxon>Ruaniaceae</taxon>
        <taxon>Ruania</taxon>
    </lineage>
</organism>
<protein>
    <submittedName>
        <fullName evidence="3">ABC transporter substrate-binding protein</fullName>
    </submittedName>
</protein>
<dbReference type="EMBL" id="DXBY01000259">
    <property type="protein sequence ID" value="HIZ37066.1"/>
    <property type="molecule type" value="Genomic_DNA"/>
</dbReference>
<feature type="domain" description="Solute-binding protein family 5" evidence="2">
    <location>
        <begin position="87"/>
        <end position="453"/>
    </location>
</feature>
<evidence type="ECO:0000313" key="3">
    <source>
        <dbReference type="EMBL" id="HIZ37066.1"/>
    </source>
</evidence>
<accession>A0A9D2EGP1</accession>
<dbReference type="PROSITE" id="PS51318">
    <property type="entry name" value="TAT"/>
    <property type="match status" value="1"/>
</dbReference>
<dbReference type="Gene3D" id="3.10.105.10">
    <property type="entry name" value="Dipeptide-binding Protein, Domain 3"/>
    <property type="match status" value="1"/>
</dbReference>
<reference evidence="3" key="2">
    <citation type="submission" date="2021-04" db="EMBL/GenBank/DDBJ databases">
        <authorList>
            <person name="Gilroy R."/>
        </authorList>
    </citation>
    <scope>NUCLEOTIDE SEQUENCE</scope>
    <source>
        <strain evidence="3">ChiGjej4B4-7305</strain>
    </source>
</reference>
<sequence length="543" mass="58534">MSLRPTRRRTVLVGAAVAAGALLAACSGTAASDESGGGEPVYGGTLEVGFSEDIENYDPHQRPQLTARTISRQIADTLTDQDPETGEILPWLAESWEINEDSTAFTFHLREDVTFSDGTPLDAEAVAANFDRIVEIGPLAYIGAGLLRNYDGAEADDEYTVTVRFTEPNAQFLQATAVQSLSILAPATLELDPEEVAAGEVIGSGPFVLESYDPNEGIALTAREDYAWGSPLYENRGRAHVDEIHVSFIPEPTTLAGAVASGQVDYGYVLAASTVPTLEAAGAQVITTQMPAIAIPVVPLLHQEIVQDAEVRRALSLATDRQAIVDTVFEGRVSPATGVLSTTNPGYVDLSAELRYDLDGAITLLESAGWDQIGSDGIRTNTDGDRLSLEIQYVSGSGDTELMLQLLQQQWAEAGIEFVLTPVTAAESSEYTIHNSPADVTTWSQTRADPDVLRTVYSSFYENQSFLFGHADPDVDQLLDELQRTIDQQDRLAISEQVQQLLLERGYTVPIYDRVQFAGAAEGVTGVHTDLEGKPLFVDFSLG</sequence>
<dbReference type="GO" id="GO:0042597">
    <property type="term" value="C:periplasmic space"/>
    <property type="evidence" value="ECO:0007669"/>
    <property type="project" value="UniProtKB-ARBA"/>
</dbReference>
<proteinExistence type="predicted"/>
<dbReference type="GO" id="GO:0043190">
    <property type="term" value="C:ATP-binding cassette (ABC) transporter complex"/>
    <property type="evidence" value="ECO:0007669"/>
    <property type="project" value="InterPro"/>
</dbReference>
<dbReference type="InterPro" id="IPR039424">
    <property type="entry name" value="SBP_5"/>
</dbReference>
<reference evidence="3" key="1">
    <citation type="journal article" date="2021" name="PeerJ">
        <title>Extensive microbial diversity within the chicken gut microbiome revealed by metagenomics and culture.</title>
        <authorList>
            <person name="Gilroy R."/>
            <person name="Ravi A."/>
            <person name="Getino M."/>
            <person name="Pursley I."/>
            <person name="Horton D.L."/>
            <person name="Alikhan N.F."/>
            <person name="Baker D."/>
            <person name="Gharbi K."/>
            <person name="Hall N."/>
            <person name="Watson M."/>
            <person name="Adriaenssens E.M."/>
            <person name="Foster-Nyarko E."/>
            <person name="Jarju S."/>
            <person name="Secka A."/>
            <person name="Antonio M."/>
            <person name="Oren A."/>
            <person name="Chaudhuri R.R."/>
            <person name="La Ragione R."/>
            <person name="Hildebrand F."/>
            <person name="Pallen M.J."/>
        </authorList>
    </citation>
    <scope>NUCLEOTIDE SEQUENCE</scope>
    <source>
        <strain evidence="3">ChiGjej4B4-7305</strain>
    </source>
</reference>
<evidence type="ECO:0000256" key="1">
    <source>
        <dbReference type="SAM" id="SignalP"/>
    </source>
</evidence>
<keyword evidence="1" id="KW-0732">Signal</keyword>
<dbReference type="InterPro" id="IPR000914">
    <property type="entry name" value="SBP_5_dom"/>
</dbReference>
<dbReference type="InterPro" id="IPR030678">
    <property type="entry name" value="Peptide/Ni-bd"/>
</dbReference>
<dbReference type="AlphaFoldDB" id="A0A9D2EGP1"/>
<dbReference type="Gene3D" id="3.40.190.10">
    <property type="entry name" value="Periplasmic binding protein-like II"/>
    <property type="match status" value="1"/>
</dbReference>
<dbReference type="PROSITE" id="PS51257">
    <property type="entry name" value="PROKAR_LIPOPROTEIN"/>
    <property type="match status" value="1"/>
</dbReference>
<name>A0A9D2EGP1_9MICO</name>